<keyword evidence="3" id="KW-1185">Reference proteome</keyword>
<organism evidence="2 3">
    <name type="scientific">Rangifer tarandus platyrhynchus</name>
    <name type="common">Svalbard reindeer</name>
    <dbReference type="NCBI Taxonomy" id="3082113"/>
    <lineage>
        <taxon>Eukaryota</taxon>
        <taxon>Metazoa</taxon>
        <taxon>Chordata</taxon>
        <taxon>Craniata</taxon>
        <taxon>Vertebrata</taxon>
        <taxon>Euteleostomi</taxon>
        <taxon>Mammalia</taxon>
        <taxon>Eutheria</taxon>
        <taxon>Laurasiatheria</taxon>
        <taxon>Artiodactyla</taxon>
        <taxon>Ruminantia</taxon>
        <taxon>Pecora</taxon>
        <taxon>Cervidae</taxon>
        <taxon>Odocoileinae</taxon>
        <taxon>Rangifer</taxon>
    </lineage>
</organism>
<dbReference type="Proteomes" id="UP001176941">
    <property type="component" value="Chromosome 28"/>
</dbReference>
<reference evidence="2" key="1">
    <citation type="submission" date="2023-04" db="EMBL/GenBank/DDBJ databases">
        <authorList>
            <consortium name="ELIXIR-Norway"/>
        </authorList>
    </citation>
    <scope>NUCLEOTIDE SEQUENCE [LARGE SCALE GENOMIC DNA]</scope>
</reference>
<evidence type="ECO:0000313" key="2">
    <source>
        <dbReference type="EMBL" id="CAI9168488.1"/>
    </source>
</evidence>
<name>A0ABN8Z3R8_RANTA</name>
<sequence>MRKKPDRQGRPGYKGPSRLASASTPPYILPTYLLLFLFALLQILVLPAGSSPAPLSLNKDQLKTLINKSPGRWYPMKGPGMKETLQFKPFCWHSGLFDKCVLSLQKCS</sequence>
<protein>
    <submittedName>
        <fullName evidence="2">Uncharacterized protein</fullName>
    </submittedName>
</protein>
<evidence type="ECO:0000313" key="3">
    <source>
        <dbReference type="Proteomes" id="UP001176941"/>
    </source>
</evidence>
<accession>A0ABN8Z3R8</accession>
<evidence type="ECO:0000256" key="1">
    <source>
        <dbReference type="SAM" id="MobiDB-lite"/>
    </source>
</evidence>
<gene>
    <name evidence="2" type="ORF">MRATA1EN1_LOCUS17450</name>
</gene>
<dbReference type="EMBL" id="OX459964">
    <property type="protein sequence ID" value="CAI9168488.1"/>
    <property type="molecule type" value="Genomic_DNA"/>
</dbReference>
<feature type="region of interest" description="Disordered" evidence="1">
    <location>
        <begin position="1"/>
        <end position="24"/>
    </location>
</feature>
<proteinExistence type="predicted"/>